<dbReference type="GO" id="GO:0006351">
    <property type="term" value="P:DNA-templated transcription"/>
    <property type="evidence" value="ECO:0007669"/>
    <property type="project" value="InterPro"/>
</dbReference>
<keyword evidence="10" id="KW-1185">Reference proteome</keyword>
<reference evidence="9 10" key="1">
    <citation type="submission" date="2020-02" db="EMBL/GenBank/DDBJ databases">
        <title>Albibacoteraceae fam. nov., the first described family within the subdivision 4 Verrucomicrobia.</title>
        <authorList>
            <person name="Xi F."/>
        </authorList>
    </citation>
    <scope>NUCLEOTIDE SEQUENCE [LARGE SCALE GENOMIC DNA]</scope>
    <source>
        <strain evidence="9 10">CK1056</strain>
    </source>
</reference>
<keyword evidence="4 9" id="KW-0240">DNA-directed RNA polymerase</keyword>
<evidence type="ECO:0000256" key="3">
    <source>
        <dbReference type="ARBA" id="ARBA00013725"/>
    </source>
</evidence>
<sequence length="71" mass="8254">MRDEYIKAAQKVIPDPNILINVVSRRVKQLKFGQKPLVESLERLTPEDTALREIIEGKITYELFDPEKEEA</sequence>
<evidence type="ECO:0000256" key="6">
    <source>
        <dbReference type="ARBA" id="ARBA00029924"/>
    </source>
</evidence>
<dbReference type="GO" id="GO:0003677">
    <property type="term" value="F:DNA binding"/>
    <property type="evidence" value="ECO:0007669"/>
    <property type="project" value="InterPro"/>
</dbReference>
<comment type="catalytic activity">
    <reaction evidence="8">
        <text>RNA(n) + a ribonucleoside 5'-triphosphate = RNA(n+1) + diphosphate</text>
        <dbReference type="Rhea" id="RHEA:21248"/>
        <dbReference type="Rhea" id="RHEA-COMP:14527"/>
        <dbReference type="Rhea" id="RHEA-COMP:17342"/>
        <dbReference type="ChEBI" id="CHEBI:33019"/>
        <dbReference type="ChEBI" id="CHEBI:61557"/>
        <dbReference type="ChEBI" id="CHEBI:140395"/>
        <dbReference type="EC" id="2.7.7.6"/>
    </reaction>
</comment>
<dbReference type="RefSeq" id="WP_163961626.1">
    <property type="nucleotide sequence ID" value="NZ_JAAGNX010000001.1"/>
</dbReference>
<dbReference type="SUPFAM" id="SSF63562">
    <property type="entry name" value="RPB6/omega subunit-like"/>
    <property type="match status" value="1"/>
</dbReference>
<keyword evidence="9" id="KW-0808">Transferase</keyword>
<dbReference type="EC" id="2.7.7.6" evidence="2"/>
<dbReference type="NCBIfam" id="NF001579">
    <property type="entry name" value="PRK00392.6-2"/>
    <property type="match status" value="1"/>
</dbReference>
<comment type="similarity">
    <text evidence="1">Belongs to the RNA polymerase subunit omega family.</text>
</comment>
<organism evidence="9 10">
    <name type="scientific">Oceanipulchritudo coccoides</name>
    <dbReference type="NCBI Taxonomy" id="2706888"/>
    <lineage>
        <taxon>Bacteria</taxon>
        <taxon>Pseudomonadati</taxon>
        <taxon>Verrucomicrobiota</taxon>
        <taxon>Opitutia</taxon>
        <taxon>Puniceicoccales</taxon>
        <taxon>Oceanipulchritudinaceae</taxon>
        <taxon>Oceanipulchritudo</taxon>
    </lineage>
</organism>
<evidence type="ECO:0000313" key="9">
    <source>
        <dbReference type="EMBL" id="NDV61053.1"/>
    </source>
</evidence>
<comment type="caution">
    <text evidence="9">The sequence shown here is derived from an EMBL/GenBank/DDBJ whole genome shotgun (WGS) entry which is preliminary data.</text>
</comment>
<keyword evidence="9" id="KW-0548">Nucleotidyltransferase</keyword>
<dbReference type="GO" id="GO:0003899">
    <property type="term" value="F:DNA-directed RNA polymerase activity"/>
    <property type="evidence" value="ECO:0007669"/>
    <property type="project" value="UniProtKB-EC"/>
</dbReference>
<dbReference type="Gene3D" id="3.90.940.10">
    <property type="match status" value="1"/>
</dbReference>
<evidence type="ECO:0000256" key="2">
    <source>
        <dbReference type="ARBA" id="ARBA00012418"/>
    </source>
</evidence>
<evidence type="ECO:0000256" key="5">
    <source>
        <dbReference type="ARBA" id="ARBA00023163"/>
    </source>
</evidence>
<accession>A0A6B2LXN9</accession>
<gene>
    <name evidence="9" type="ORF">G0Q06_01170</name>
</gene>
<dbReference type="EMBL" id="JAAGNX010000001">
    <property type="protein sequence ID" value="NDV61053.1"/>
    <property type="molecule type" value="Genomic_DNA"/>
</dbReference>
<dbReference type="SMART" id="SM01409">
    <property type="entry name" value="RNA_pol_Rpb6"/>
    <property type="match status" value="1"/>
</dbReference>
<evidence type="ECO:0000256" key="1">
    <source>
        <dbReference type="ARBA" id="ARBA00006711"/>
    </source>
</evidence>
<keyword evidence="5" id="KW-0804">Transcription</keyword>
<dbReference type="Proteomes" id="UP000478417">
    <property type="component" value="Unassembled WGS sequence"/>
</dbReference>
<dbReference type="AlphaFoldDB" id="A0A6B2LXN9"/>
<evidence type="ECO:0000256" key="8">
    <source>
        <dbReference type="ARBA" id="ARBA00048552"/>
    </source>
</evidence>
<evidence type="ECO:0000313" key="10">
    <source>
        <dbReference type="Proteomes" id="UP000478417"/>
    </source>
</evidence>
<protein>
    <recommendedName>
        <fullName evidence="3">DNA-directed RNA polymerase subunit omega</fullName>
        <ecNumber evidence="2">2.7.7.6</ecNumber>
    </recommendedName>
    <alternativeName>
        <fullName evidence="7">RNA polymerase omega subunit</fullName>
    </alternativeName>
    <alternativeName>
        <fullName evidence="6">Transcriptase subunit omega</fullName>
    </alternativeName>
</protein>
<dbReference type="InterPro" id="IPR036161">
    <property type="entry name" value="RPB6/omega-like_sf"/>
</dbReference>
<proteinExistence type="inferred from homology"/>
<evidence type="ECO:0000256" key="4">
    <source>
        <dbReference type="ARBA" id="ARBA00022478"/>
    </source>
</evidence>
<dbReference type="InterPro" id="IPR006110">
    <property type="entry name" value="Pol_omega/Rpo6/RPB6"/>
</dbReference>
<dbReference type="Pfam" id="PF01192">
    <property type="entry name" value="RNA_pol_Rpb6"/>
    <property type="match status" value="1"/>
</dbReference>
<evidence type="ECO:0000256" key="7">
    <source>
        <dbReference type="ARBA" id="ARBA00030998"/>
    </source>
</evidence>
<dbReference type="GO" id="GO:0000428">
    <property type="term" value="C:DNA-directed RNA polymerase complex"/>
    <property type="evidence" value="ECO:0007669"/>
    <property type="project" value="UniProtKB-KW"/>
</dbReference>
<name>A0A6B2LXN9_9BACT</name>